<proteinExistence type="predicted"/>
<dbReference type="SUPFAM" id="SSF53098">
    <property type="entry name" value="Ribonuclease H-like"/>
    <property type="match status" value="1"/>
</dbReference>
<dbReference type="AlphaFoldDB" id="A0A6G0Y7I7"/>
<dbReference type="InterPro" id="IPR012337">
    <property type="entry name" value="RNaseH-like_sf"/>
</dbReference>
<dbReference type="CDD" id="cd09276">
    <property type="entry name" value="Rnase_HI_RT_non_LTR"/>
    <property type="match status" value="1"/>
</dbReference>
<dbReference type="GO" id="GO:0003964">
    <property type="term" value="F:RNA-directed DNA polymerase activity"/>
    <property type="evidence" value="ECO:0007669"/>
    <property type="project" value="UniProtKB-KW"/>
</dbReference>
<evidence type="ECO:0000313" key="2">
    <source>
        <dbReference type="EMBL" id="KAF0750395.1"/>
    </source>
</evidence>
<accession>A0A6G0Y7I7</accession>
<keyword evidence="2" id="KW-0808">Transferase</keyword>
<keyword evidence="2" id="KW-0548">Nucleotidyltransferase</keyword>
<dbReference type="OrthoDB" id="420610at2759"/>
<reference evidence="2 3" key="1">
    <citation type="submission" date="2019-08" db="EMBL/GenBank/DDBJ databases">
        <title>Whole genome of Aphis craccivora.</title>
        <authorList>
            <person name="Voronova N.V."/>
            <person name="Shulinski R.S."/>
            <person name="Bandarenka Y.V."/>
            <person name="Zhorov D.G."/>
            <person name="Warner D."/>
        </authorList>
    </citation>
    <scope>NUCLEOTIDE SEQUENCE [LARGE SCALE GENOMIC DNA]</scope>
    <source>
        <strain evidence="2">180601</strain>
        <tissue evidence="2">Whole Body</tissue>
    </source>
</reference>
<dbReference type="GO" id="GO:0003676">
    <property type="term" value="F:nucleic acid binding"/>
    <property type="evidence" value="ECO:0007669"/>
    <property type="project" value="InterPro"/>
</dbReference>
<dbReference type="Pfam" id="PF00075">
    <property type="entry name" value="RNase_H"/>
    <property type="match status" value="1"/>
</dbReference>
<evidence type="ECO:0000259" key="1">
    <source>
        <dbReference type="PROSITE" id="PS50879"/>
    </source>
</evidence>
<evidence type="ECO:0000313" key="3">
    <source>
        <dbReference type="Proteomes" id="UP000478052"/>
    </source>
</evidence>
<name>A0A6G0Y7I7_APHCR</name>
<dbReference type="EMBL" id="VUJU01005735">
    <property type="protein sequence ID" value="KAF0750395.1"/>
    <property type="molecule type" value="Genomic_DNA"/>
</dbReference>
<keyword evidence="3" id="KW-1185">Reference proteome</keyword>
<dbReference type="Proteomes" id="UP000478052">
    <property type="component" value="Unassembled WGS sequence"/>
</dbReference>
<organism evidence="2 3">
    <name type="scientific">Aphis craccivora</name>
    <name type="common">Cowpea aphid</name>
    <dbReference type="NCBI Taxonomy" id="307492"/>
    <lineage>
        <taxon>Eukaryota</taxon>
        <taxon>Metazoa</taxon>
        <taxon>Ecdysozoa</taxon>
        <taxon>Arthropoda</taxon>
        <taxon>Hexapoda</taxon>
        <taxon>Insecta</taxon>
        <taxon>Pterygota</taxon>
        <taxon>Neoptera</taxon>
        <taxon>Paraneoptera</taxon>
        <taxon>Hemiptera</taxon>
        <taxon>Sternorrhyncha</taxon>
        <taxon>Aphidomorpha</taxon>
        <taxon>Aphidoidea</taxon>
        <taxon>Aphididae</taxon>
        <taxon>Aphidini</taxon>
        <taxon>Aphis</taxon>
        <taxon>Aphis</taxon>
    </lineage>
</organism>
<protein>
    <submittedName>
        <fullName evidence="2">RNA-directed DNA polymerase from mobile element jockey</fullName>
    </submittedName>
</protein>
<dbReference type="PROSITE" id="PS50879">
    <property type="entry name" value="RNASE_H_1"/>
    <property type="match status" value="1"/>
</dbReference>
<dbReference type="Gene3D" id="3.30.420.10">
    <property type="entry name" value="Ribonuclease H-like superfamily/Ribonuclease H"/>
    <property type="match status" value="1"/>
</dbReference>
<feature type="domain" description="RNase H type-1" evidence="1">
    <location>
        <begin position="18"/>
        <end position="150"/>
    </location>
</feature>
<dbReference type="InterPro" id="IPR002156">
    <property type="entry name" value="RNaseH_domain"/>
</dbReference>
<comment type="caution">
    <text evidence="2">The sequence shown here is derived from an EMBL/GenBank/DDBJ whole genome shotgun (WGS) entry which is preliminary data.</text>
</comment>
<dbReference type="GO" id="GO:0004523">
    <property type="term" value="F:RNA-DNA hybrid ribonuclease activity"/>
    <property type="evidence" value="ECO:0007669"/>
    <property type="project" value="InterPro"/>
</dbReference>
<gene>
    <name evidence="2" type="ORF">FWK35_00034421</name>
</gene>
<keyword evidence="2" id="KW-0695">RNA-directed DNA polymerase</keyword>
<sequence>MSYSSVNAAFSNYLNIQFPDFIVIYTDGSVSPLFAGYAFHIPKLHLSFTNNLPPSSSSFSAKCYAIIKVLKLILNFSPNKYLIATDSMSCLQSLVSNPFNAHISPLVLRIKSFVFDLNQSNYTVHFLWIPSHTGIRGNKIADNLAKSSSRLICPSLIHPPHSDFITFLKHYQSSLWSSHWNNLPAEFASRYRHITPNIKKKKPGLIT</sequence>
<dbReference type="InterPro" id="IPR036397">
    <property type="entry name" value="RNaseH_sf"/>
</dbReference>